<dbReference type="Proteomes" id="UP000682403">
    <property type="component" value="Unassembled WGS sequence"/>
</dbReference>
<comment type="caution">
    <text evidence="1">The sequence shown here is derived from an EMBL/GenBank/DDBJ whole genome shotgun (WGS) entry which is preliminary data.</text>
</comment>
<evidence type="ECO:0000313" key="2">
    <source>
        <dbReference type="Proteomes" id="UP000682403"/>
    </source>
</evidence>
<name>A0ABS5LDN5_9BACI</name>
<reference evidence="1 2" key="1">
    <citation type="submission" date="2021-04" db="EMBL/GenBank/DDBJ databases">
        <title>Metabacillus sp. strain KIGAM252 whole genome sequence.</title>
        <authorList>
            <person name="Seo M.-J."/>
            <person name="Cho E.-S."/>
            <person name="Hwang C.Y."/>
            <person name="Yoon D.J."/>
        </authorList>
    </citation>
    <scope>NUCLEOTIDE SEQUENCE [LARGE SCALE GENOMIC DNA]</scope>
    <source>
        <strain evidence="1 2">KIGAM252</strain>
    </source>
</reference>
<sequence length="107" mass="12253">MPAELDLIWKDFLDNLSAAPSLSSVRKTVITGIPFLYITADFPLSMESLSSLIDQSAKKAMLYKKVTCKTVFVRNEGHNWVYRHRFYVPQEKMFCCGNLCPDCILNK</sequence>
<keyword evidence="2" id="KW-1185">Reference proteome</keyword>
<dbReference type="EMBL" id="JAGVRK010000001">
    <property type="protein sequence ID" value="MBS2968850.1"/>
    <property type="molecule type" value="Genomic_DNA"/>
</dbReference>
<gene>
    <name evidence="1" type="ORF">J9317_08775</name>
</gene>
<dbReference type="RefSeq" id="WP_211557936.1">
    <property type="nucleotide sequence ID" value="NZ_JAGVRK010000001.1"/>
</dbReference>
<organism evidence="1 2">
    <name type="scientific">Metabacillus flavus</name>
    <dbReference type="NCBI Taxonomy" id="2823519"/>
    <lineage>
        <taxon>Bacteria</taxon>
        <taxon>Bacillati</taxon>
        <taxon>Bacillota</taxon>
        <taxon>Bacilli</taxon>
        <taxon>Bacillales</taxon>
        <taxon>Bacillaceae</taxon>
        <taxon>Metabacillus</taxon>
    </lineage>
</organism>
<protein>
    <submittedName>
        <fullName evidence="1">Uncharacterized protein</fullName>
    </submittedName>
</protein>
<evidence type="ECO:0000313" key="1">
    <source>
        <dbReference type="EMBL" id="MBS2968850.1"/>
    </source>
</evidence>
<accession>A0ABS5LDN5</accession>
<proteinExistence type="predicted"/>